<dbReference type="PANTHER" id="PTHR35218">
    <property type="entry name" value="RNASE H DOMAIN-CONTAINING PROTEIN"/>
    <property type="match status" value="1"/>
</dbReference>
<dbReference type="AlphaFoldDB" id="A0ABD1C689"/>
<dbReference type="InterPro" id="IPR005135">
    <property type="entry name" value="Endo/exonuclease/phosphatase"/>
</dbReference>
<name>A0ABD1C689_CARAN</name>
<reference evidence="2 3" key="1">
    <citation type="submission" date="2024-04" db="EMBL/GenBank/DDBJ databases">
        <title>Genome assembly C_amara_ONT_v2.</title>
        <authorList>
            <person name="Yant L."/>
            <person name="Moore C."/>
            <person name="Slenker M."/>
        </authorList>
    </citation>
    <scope>NUCLEOTIDE SEQUENCE [LARGE SCALE GENOMIC DNA]</scope>
    <source>
        <tissue evidence="2">Leaf</tissue>
    </source>
</reference>
<evidence type="ECO:0000313" key="3">
    <source>
        <dbReference type="Proteomes" id="UP001558713"/>
    </source>
</evidence>
<dbReference type="EMBL" id="JBANAX010000042">
    <property type="protein sequence ID" value="KAL1224996.1"/>
    <property type="molecule type" value="Genomic_DNA"/>
</dbReference>
<sequence length="129" mass="14900">METKQKLEYVTSLQKSLGYDKIFTVEPLGLSGGLAVFWKESYNVEVLYADNRIIDVKVMLGSRVFFISFVYGDPVRALRNQVWERLADIGLARNDAWFLVGDFNELLNKMEKREDRNGMNQPSGISEIW</sequence>
<protein>
    <recommendedName>
        <fullName evidence="1">Endonuclease/exonuclease/phosphatase domain-containing protein</fullName>
    </recommendedName>
</protein>
<dbReference type="Proteomes" id="UP001558713">
    <property type="component" value="Unassembled WGS sequence"/>
</dbReference>
<keyword evidence="3" id="KW-1185">Reference proteome</keyword>
<dbReference type="PANTHER" id="PTHR35218:SF9">
    <property type="entry name" value="ENDONUCLEASE_EXONUCLEASE_PHOSPHATASE DOMAIN-CONTAINING PROTEIN"/>
    <property type="match status" value="1"/>
</dbReference>
<dbReference type="Pfam" id="PF03372">
    <property type="entry name" value="Exo_endo_phos"/>
    <property type="match status" value="1"/>
</dbReference>
<evidence type="ECO:0000259" key="1">
    <source>
        <dbReference type="Pfam" id="PF03372"/>
    </source>
</evidence>
<dbReference type="InterPro" id="IPR036691">
    <property type="entry name" value="Endo/exonu/phosph_ase_sf"/>
</dbReference>
<comment type="caution">
    <text evidence="2">The sequence shown here is derived from an EMBL/GenBank/DDBJ whole genome shotgun (WGS) entry which is preliminary data.</text>
</comment>
<proteinExistence type="predicted"/>
<dbReference type="Gene3D" id="3.60.10.10">
    <property type="entry name" value="Endonuclease/exonuclease/phosphatase"/>
    <property type="match status" value="1"/>
</dbReference>
<dbReference type="SUPFAM" id="SSF56219">
    <property type="entry name" value="DNase I-like"/>
    <property type="match status" value="1"/>
</dbReference>
<organism evidence="2 3">
    <name type="scientific">Cardamine amara subsp. amara</name>
    <dbReference type="NCBI Taxonomy" id="228776"/>
    <lineage>
        <taxon>Eukaryota</taxon>
        <taxon>Viridiplantae</taxon>
        <taxon>Streptophyta</taxon>
        <taxon>Embryophyta</taxon>
        <taxon>Tracheophyta</taxon>
        <taxon>Spermatophyta</taxon>
        <taxon>Magnoliopsida</taxon>
        <taxon>eudicotyledons</taxon>
        <taxon>Gunneridae</taxon>
        <taxon>Pentapetalae</taxon>
        <taxon>rosids</taxon>
        <taxon>malvids</taxon>
        <taxon>Brassicales</taxon>
        <taxon>Brassicaceae</taxon>
        <taxon>Cardamineae</taxon>
        <taxon>Cardamine</taxon>
    </lineage>
</organism>
<evidence type="ECO:0000313" key="2">
    <source>
        <dbReference type="EMBL" id="KAL1224996.1"/>
    </source>
</evidence>
<feature type="domain" description="Endonuclease/exonuclease/phosphatase" evidence="1">
    <location>
        <begin position="26"/>
        <end position="118"/>
    </location>
</feature>
<gene>
    <name evidence="2" type="ORF">V5N11_002775</name>
</gene>
<accession>A0ABD1C689</accession>